<dbReference type="InterPro" id="IPR007831">
    <property type="entry name" value="T2SS_GspE_N"/>
</dbReference>
<evidence type="ECO:0000256" key="2">
    <source>
        <dbReference type="ARBA" id="ARBA00022741"/>
    </source>
</evidence>
<keyword evidence="2" id="KW-0547">Nucleotide-binding</keyword>
<dbReference type="SUPFAM" id="SSF52540">
    <property type="entry name" value="P-loop containing nucleoside triphosphate hydrolases"/>
    <property type="match status" value="1"/>
</dbReference>
<dbReference type="RefSeq" id="WP_066619369.1">
    <property type="nucleotide sequence ID" value="NZ_FQXL01000009.1"/>
</dbReference>
<dbReference type="PROSITE" id="PS00662">
    <property type="entry name" value="T2SP_E"/>
    <property type="match status" value="1"/>
</dbReference>
<dbReference type="InterPro" id="IPR027417">
    <property type="entry name" value="P-loop_NTPase"/>
</dbReference>
<proteinExistence type="inferred from homology"/>
<dbReference type="FunFam" id="3.40.50.300:FF:000398">
    <property type="entry name" value="Type IV pilus assembly ATPase PilB"/>
    <property type="match status" value="1"/>
</dbReference>
<evidence type="ECO:0000256" key="1">
    <source>
        <dbReference type="ARBA" id="ARBA00006611"/>
    </source>
</evidence>
<dbReference type="AlphaFoldDB" id="A0A161Y757"/>
<organism evidence="5 6">
    <name type="scientific">Clostridium magnum DSM 2767</name>
    <dbReference type="NCBI Taxonomy" id="1121326"/>
    <lineage>
        <taxon>Bacteria</taxon>
        <taxon>Bacillati</taxon>
        <taxon>Bacillota</taxon>
        <taxon>Clostridia</taxon>
        <taxon>Eubacteriales</taxon>
        <taxon>Clostridiaceae</taxon>
        <taxon>Clostridium</taxon>
    </lineage>
</organism>
<dbReference type="Pfam" id="PF00437">
    <property type="entry name" value="T2SSE"/>
    <property type="match status" value="1"/>
</dbReference>
<feature type="domain" description="Bacterial type II secretion system protein E" evidence="4">
    <location>
        <begin position="325"/>
        <end position="339"/>
    </location>
</feature>
<accession>A0A161Y757</accession>
<dbReference type="InterPro" id="IPR001482">
    <property type="entry name" value="T2SS/T4SS_dom"/>
</dbReference>
<dbReference type="PANTHER" id="PTHR30258">
    <property type="entry name" value="TYPE II SECRETION SYSTEM PROTEIN GSPE-RELATED"/>
    <property type="match status" value="1"/>
</dbReference>
<dbReference type="GO" id="GO:0005524">
    <property type="term" value="F:ATP binding"/>
    <property type="evidence" value="ECO:0007669"/>
    <property type="project" value="UniProtKB-KW"/>
</dbReference>
<dbReference type="Gene3D" id="3.30.300.160">
    <property type="entry name" value="Type II secretion system, protein E, N-terminal domain"/>
    <property type="match status" value="1"/>
</dbReference>
<dbReference type="Gene3D" id="3.40.50.300">
    <property type="entry name" value="P-loop containing nucleotide triphosphate hydrolases"/>
    <property type="match status" value="1"/>
</dbReference>
<evidence type="ECO:0000313" key="6">
    <source>
        <dbReference type="Proteomes" id="UP000076603"/>
    </source>
</evidence>
<dbReference type="InterPro" id="IPR003593">
    <property type="entry name" value="AAA+_ATPase"/>
</dbReference>
<reference evidence="5 6" key="1">
    <citation type="submission" date="2016-04" db="EMBL/GenBank/DDBJ databases">
        <title>Genome sequence of Clostridium magnum DSM 2767.</title>
        <authorList>
            <person name="Poehlein A."/>
            <person name="Uhlig R."/>
            <person name="Fischer R."/>
            <person name="Bahl H."/>
            <person name="Daniel R."/>
        </authorList>
    </citation>
    <scope>NUCLEOTIDE SEQUENCE [LARGE SCALE GENOMIC DNA]</scope>
    <source>
        <strain evidence="5 6">DSM 2767</strain>
    </source>
</reference>
<dbReference type="Gene3D" id="3.30.450.90">
    <property type="match status" value="1"/>
</dbReference>
<evidence type="ECO:0000313" key="5">
    <source>
        <dbReference type="EMBL" id="KZL94199.1"/>
    </source>
</evidence>
<comment type="caution">
    <text evidence="5">The sequence shown here is derived from an EMBL/GenBank/DDBJ whole genome shotgun (WGS) entry which is preliminary data.</text>
</comment>
<evidence type="ECO:0000256" key="3">
    <source>
        <dbReference type="ARBA" id="ARBA00022840"/>
    </source>
</evidence>
<evidence type="ECO:0000259" key="4">
    <source>
        <dbReference type="PROSITE" id="PS00662"/>
    </source>
</evidence>
<protein>
    <submittedName>
        <fullName evidence="5">Type II secretion system protein E</fullName>
    </submittedName>
</protein>
<dbReference type="EMBL" id="LWAE01000001">
    <property type="protein sequence ID" value="KZL94199.1"/>
    <property type="molecule type" value="Genomic_DNA"/>
</dbReference>
<dbReference type="Proteomes" id="UP000076603">
    <property type="component" value="Unassembled WGS sequence"/>
</dbReference>
<sequence length="502" mass="57287">MVNVEELQTIDLEELLIDISVVKNIAEHIAIANCIIAFKEYDNNLCVAISESLDLSIEEELKFISGKEIMFFYSSKESITKAINTYYCNHSVEKAIRTIEIQNNFNTSEEKEKFIEEEKLQEFPVVKLTSSIVNSAIFRSASDIHLEPFQNHSLIRFRIDGVIVEFRSIPKKIYTLICARLKIMASMNITEKRIPQDGKIKYMYENKNYDLRTSTIPTVYGEKIVIRILYNSERMKALDSLGFCKKDVKHIKSMIFNPNGIVLVTGPTGSGKTTTLYSMINSLNKKEKNVTSIEDPVEYTLENVNQVNVNSKIGFNFSEGLRSILRQDPDVIMVGEIRDQETAEIAMRAAITGHLVMSTLHTNDAAEAIIRLKDMGIPSYFINDAIVGIIAQRLVRKICHYCKEEYFPSENEAKNLKLDLNDKLYRGNGCSKCSNTGYKGRTVVYEIINMKETKKDIIKAIENAEELRKYNLQNNINSIRDNCASLVRSGITTYEEFIRISI</sequence>
<dbReference type="PANTHER" id="PTHR30258:SF1">
    <property type="entry name" value="PROTEIN TRANSPORT PROTEIN HOFB HOMOLOG"/>
    <property type="match status" value="1"/>
</dbReference>
<dbReference type="GO" id="GO:0016887">
    <property type="term" value="F:ATP hydrolysis activity"/>
    <property type="evidence" value="ECO:0007669"/>
    <property type="project" value="TreeGrafter"/>
</dbReference>
<dbReference type="Pfam" id="PF05157">
    <property type="entry name" value="MshEN"/>
    <property type="match status" value="1"/>
</dbReference>
<keyword evidence="6" id="KW-1185">Reference proteome</keyword>
<dbReference type="OrthoDB" id="9808272at2"/>
<gene>
    <name evidence="5" type="primary">epsE_2</name>
    <name evidence="5" type="ORF">CLMAG_12520</name>
</gene>
<dbReference type="PATRIC" id="fig|1121326.3.peg.1220"/>
<dbReference type="InterPro" id="IPR037257">
    <property type="entry name" value="T2SS_E_N_sf"/>
</dbReference>
<comment type="similarity">
    <text evidence="1">Belongs to the GSP E family.</text>
</comment>
<dbReference type="SUPFAM" id="SSF160246">
    <property type="entry name" value="EspE N-terminal domain-like"/>
    <property type="match status" value="1"/>
</dbReference>
<dbReference type="SMART" id="SM00382">
    <property type="entry name" value="AAA"/>
    <property type="match status" value="1"/>
</dbReference>
<name>A0A161Y757_9CLOT</name>
<keyword evidence="3" id="KW-0067">ATP-binding</keyword>
<dbReference type="STRING" id="1121326.CLMAG_12520"/>
<dbReference type="GO" id="GO:0005886">
    <property type="term" value="C:plasma membrane"/>
    <property type="evidence" value="ECO:0007669"/>
    <property type="project" value="TreeGrafter"/>
</dbReference>
<dbReference type="CDD" id="cd01129">
    <property type="entry name" value="PulE-GspE-like"/>
    <property type="match status" value="1"/>
</dbReference>